<organism evidence="2 3">
    <name type="scientific">Limnospira platensis NIES-46</name>
    <dbReference type="NCBI Taxonomy" id="1236695"/>
    <lineage>
        <taxon>Bacteria</taxon>
        <taxon>Bacillati</taxon>
        <taxon>Cyanobacteriota</taxon>
        <taxon>Cyanophyceae</taxon>
        <taxon>Oscillatoriophycideae</taxon>
        <taxon>Oscillatoriales</taxon>
        <taxon>Sirenicapillariaceae</taxon>
        <taxon>Limnospira</taxon>
    </lineage>
</organism>
<name>A0A5M3TD99_LIMPL</name>
<sequence>MGQGDYSRQQPYFHDPRVHKPIEDIYADLDSWTYEIDKSQPSRFNTVSFYVVLPPVFYQGRFIKGFYYSESVDLLNHVLPNLSRYFFSLAYSMWCSYPWSQTADAYSCLYNNPDRARWFFRNNAVDKVLITCYNSDFINEYIIAPKPIEKKDIDLLCVSRIAPEKNLPMIAKALKVYRHKYQHQIKLSLIAGDRNIDFANFDNNDDITRNILAEIKSILGNPWDYINFINYANPYQEMPQYYSRSKAYILGSLLEGKNRSLSEAMSCNIPVICFQEFNQYARGGDRLFPEAAGLCAQFDPESLADTIYQVLANPGRFQPRLSYLKYRGRKNFFNTCLTAFPYYQQSIPDYHHNSPFNSLWLDLAIQDNYQMSLYDFLYGRSEYSHLRGLVNIYKHLNQWLGWLQGQINRKYPGIVTNNQPG</sequence>
<dbReference type="GO" id="GO:0016740">
    <property type="term" value="F:transferase activity"/>
    <property type="evidence" value="ECO:0007669"/>
    <property type="project" value="UniProtKB-KW"/>
</dbReference>
<feature type="domain" description="Glycosyl transferase family 1" evidence="1">
    <location>
        <begin position="144"/>
        <end position="330"/>
    </location>
</feature>
<proteinExistence type="predicted"/>
<evidence type="ECO:0000313" key="3">
    <source>
        <dbReference type="Proteomes" id="UP000326169"/>
    </source>
</evidence>
<dbReference type="SUPFAM" id="SSF53756">
    <property type="entry name" value="UDP-Glycosyltransferase/glycogen phosphorylase"/>
    <property type="match status" value="1"/>
</dbReference>
<dbReference type="Proteomes" id="UP000326169">
    <property type="component" value="Unassembled WGS sequence"/>
</dbReference>
<evidence type="ECO:0000313" key="2">
    <source>
        <dbReference type="EMBL" id="GCE96051.1"/>
    </source>
</evidence>
<comment type="caution">
    <text evidence="2">The sequence shown here is derived from an EMBL/GenBank/DDBJ whole genome shotgun (WGS) entry which is preliminary data.</text>
</comment>
<dbReference type="RefSeq" id="WP_152088678.1">
    <property type="nucleotide sequence ID" value="NZ_BIMW01000171.1"/>
</dbReference>
<dbReference type="Gene3D" id="3.40.50.2000">
    <property type="entry name" value="Glycogen Phosphorylase B"/>
    <property type="match status" value="1"/>
</dbReference>
<dbReference type="PANTHER" id="PTHR12526">
    <property type="entry name" value="GLYCOSYLTRANSFERASE"/>
    <property type="match status" value="1"/>
</dbReference>
<dbReference type="Pfam" id="PF00534">
    <property type="entry name" value="Glycos_transf_1"/>
    <property type="match status" value="1"/>
</dbReference>
<keyword evidence="3" id="KW-1185">Reference proteome</keyword>
<reference evidence="2 3" key="1">
    <citation type="journal article" date="2019" name="J Genomics">
        <title>The Draft Genome of a Hydrogen-producing Cyanobacterium, Arthrospira platensis NIES-46.</title>
        <authorList>
            <person name="Suzuki S."/>
            <person name="Yamaguchi H."/>
            <person name="Kawachi M."/>
        </authorList>
    </citation>
    <scope>NUCLEOTIDE SEQUENCE [LARGE SCALE GENOMIC DNA]</scope>
    <source>
        <strain evidence="2 3">NIES-46</strain>
    </source>
</reference>
<dbReference type="InterPro" id="IPR001296">
    <property type="entry name" value="Glyco_trans_1"/>
</dbReference>
<dbReference type="GeneID" id="301684892"/>
<gene>
    <name evidence="2" type="ORF">NIES46_41180</name>
</gene>
<keyword evidence="2" id="KW-0808">Transferase</keyword>
<dbReference type="EMBL" id="BIMW01000171">
    <property type="protein sequence ID" value="GCE96051.1"/>
    <property type="molecule type" value="Genomic_DNA"/>
</dbReference>
<accession>A0A5M3TD99</accession>
<protein>
    <submittedName>
        <fullName evidence="2">Glycosyl transferase</fullName>
    </submittedName>
</protein>
<evidence type="ECO:0000259" key="1">
    <source>
        <dbReference type="Pfam" id="PF00534"/>
    </source>
</evidence>